<dbReference type="STRING" id="667725.A0A0L0F9Q6"/>
<evidence type="ECO:0000259" key="3">
    <source>
        <dbReference type="PROSITE" id="PS50009"/>
    </source>
</evidence>
<dbReference type="PANTHER" id="PTHR23113">
    <property type="entry name" value="GUANINE NUCLEOTIDE EXCHANGE FACTOR"/>
    <property type="match status" value="1"/>
</dbReference>
<dbReference type="InterPro" id="IPR023578">
    <property type="entry name" value="Ras_GEF_dom_sf"/>
</dbReference>
<dbReference type="GO" id="GO:0007265">
    <property type="term" value="P:Ras protein signal transduction"/>
    <property type="evidence" value="ECO:0007669"/>
    <property type="project" value="TreeGrafter"/>
</dbReference>
<dbReference type="Pfam" id="PF00617">
    <property type="entry name" value="RasGEF"/>
    <property type="match status" value="1"/>
</dbReference>
<sequence>MDDLPHMCKVAPKEMSAQLCVRDVLMLGRIGVSEFQDCVWSKRDKKYESAPNISAAIEESNKLAMTVPTEILSYNTPGARARCMERFIQV</sequence>
<keyword evidence="1 2" id="KW-0344">Guanine-nucleotide releasing factor</keyword>
<gene>
    <name evidence="4" type="ORF">SARC_13980</name>
</gene>
<dbReference type="Proteomes" id="UP000054560">
    <property type="component" value="Unassembled WGS sequence"/>
</dbReference>
<dbReference type="Gene3D" id="1.10.840.10">
    <property type="entry name" value="Ras guanine-nucleotide exchange factors catalytic domain"/>
    <property type="match status" value="1"/>
</dbReference>
<feature type="non-terminal residue" evidence="4">
    <location>
        <position position="90"/>
    </location>
</feature>
<dbReference type="EMBL" id="KQ245588">
    <property type="protein sequence ID" value="KNC73462.1"/>
    <property type="molecule type" value="Genomic_DNA"/>
</dbReference>
<dbReference type="OrthoDB" id="10254377at2759"/>
<keyword evidence="5" id="KW-1185">Reference proteome</keyword>
<name>A0A0L0F9Q6_9EUKA</name>
<dbReference type="InterPro" id="IPR001895">
    <property type="entry name" value="RASGEF_cat_dom"/>
</dbReference>
<dbReference type="GeneID" id="25914484"/>
<evidence type="ECO:0000313" key="5">
    <source>
        <dbReference type="Proteomes" id="UP000054560"/>
    </source>
</evidence>
<evidence type="ECO:0000256" key="1">
    <source>
        <dbReference type="ARBA" id="ARBA00022658"/>
    </source>
</evidence>
<dbReference type="PANTHER" id="PTHR23113:SF368">
    <property type="entry name" value="CELL DIVISION CONTROL PROTEIN 25"/>
    <property type="match status" value="1"/>
</dbReference>
<dbReference type="GO" id="GO:0005886">
    <property type="term" value="C:plasma membrane"/>
    <property type="evidence" value="ECO:0007669"/>
    <property type="project" value="TreeGrafter"/>
</dbReference>
<dbReference type="AlphaFoldDB" id="A0A0L0F9Q6"/>
<organism evidence="4 5">
    <name type="scientific">Sphaeroforma arctica JP610</name>
    <dbReference type="NCBI Taxonomy" id="667725"/>
    <lineage>
        <taxon>Eukaryota</taxon>
        <taxon>Ichthyosporea</taxon>
        <taxon>Ichthyophonida</taxon>
        <taxon>Sphaeroforma</taxon>
    </lineage>
</organism>
<accession>A0A0L0F9Q6</accession>
<dbReference type="PROSITE" id="PS50009">
    <property type="entry name" value="RASGEF_CAT"/>
    <property type="match status" value="1"/>
</dbReference>
<evidence type="ECO:0000256" key="2">
    <source>
        <dbReference type="PROSITE-ProRule" id="PRU00168"/>
    </source>
</evidence>
<protein>
    <recommendedName>
        <fullName evidence="3">Ras-GEF domain-containing protein</fullName>
    </recommendedName>
</protein>
<evidence type="ECO:0000313" key="4">
    <source>
        <dbReference type="EMBL" id="KNC73462.1"/>
    </source>
</evidence>
<dbReference type="GO" id="GO:0005085">
    <property type="term" value="F:guanyl-nucleotide exchange factor activity"/>
    <property type="evidence" value="ECO:0007669"/>
    <property type="project" value="UniProtKB-KW"/>
</dbReference>
<dbReference type="InterPro" id="IPR036964">
    <property type="entry name" value="RASGEF_cat_dom_sf"/>
</dbReference>
<reference evidence="4 5" key="1">
    <citation type="submission" date="2011-02" db="EMBL/GenBank/DDBJ databases">
        <title>The Genome Sequence of Sphaeroforma arctica JP610.</title>
        <authorList>
            <consortium name="The Broad Institute Genome Sequencing Platform"/>
            <person name="Russ C."/>
            <person name="Cuomo C."/>
            <person name="Young S.K."/>
            <person name="Zeng Q."/>
            <person name="Gargeya S."/>
            <person name="Alvarado L."/>
            <person name="Berlin A."/>
            <person name="Chapman S.B."/>
            <person name="Chen Z."/>
            <person name="Freedman E."/>
            <person name="Gellesch M."/>
            <person name="Goldberg J."/>
            <person name="Griggs A."/>
            <person name="Gujja S."/>
            <person name="Heilman E."/>
            <person name="Heiman D."/>
            <person name="Howarth C."/>
            <person name="Mehta T."/>
            <person name="Neiman D."/>
            <person name="Pearson M."/>
            <person name="Roberts A."/>
            <person name="Saif S."/>
            <person name="Shea T."/>
            <person name="Shenoy N."/>
            <person name="Sisk P."/>
            <person name="Stolte C."/>
            <person name="Sykes S."/>
            <person name="White J."/>
            <person name="Yandava C."/>
            <person name="Burger G."/>
            <person name="Gray M.W."/>
            <person name="Holland P.W.H."/>
            <person name="King N."/>
            <person name="Lang F.B.F."/>
            <person name="Roger A.J."/>
            <person name="Ruiz-Trillo I."/>
            <person name="Haas B."/>
            <person name="Nusbaum C."/>
            <person name="Birren B."/>
        </authorList>
    </citation>
    <scope>NUCLEOTIDE SEQUENCE [LARGE SCALE GENOMIC DNA]</scope>
    <source>
        <strain evidence="4 5">JP610</strain>
    </source>
</reference>
<proteinExistence type="predicted"/>
<dbReference type="RefSeq" id="XP_014147364.1">
    <property type="nucleotide sequence ID" value="XM_014291889.1"/>
</dbReference>
<dbReference type="SUPFAM" id="SSF48366">
    <property type="entry name" value="Ras GEF"/>
    <property type="match status" value="1"/>
</dbReference>
<feature type="domain" description="Ras-GEF" evidence="3">
    <location>
        <begin position="11"/>
        <end position="90"/>
    </location>
</feature>
<dbReference type="InterPro" id="IPR008937">
    <property type="entry name" value="Ras-like_GEF"/>
</dbReference>